<dbReference type="Proteomes" id="UP000468531">
    <property type="component" value="Unassembled WGS sequence"/>
</dbReference>
<keyword evidence="5" id="KW-1185">Reference proteome</keyword>
<dbReference type="InterPro" id="IPR029063">
    <property type="entry name" value="SAM-dependent_MTases_sf"/>
</dbReference>
<dbReference type="PANTHER" id="PTHR44942">
    <property type="entry name" value="METHYLTRANSF_11 DOMAIN-CONTAINING PROTEIN"/>
    <property type="match status" value="1"/>
</dbReference>
<proteinExistence type="predicted"/>
<name>A0A6P1BIH9_9BRAD</name>
<evidence type="ECO:0000259" key="3">
    <source>
        <dbReference type="Pfam" id="PF13649"/>
    </source>
</evidence>
<sequence length="269" mass="30271">MLASSIFEGAAFYYARYQPEYPQALFRSLREHLVLTPESRVLDLGCGTGQIGLGLAPGIAHVDCVDPNRAMLDEAERLSSERGLRNISLVESSAEEIGPGLAGYQGATIAGAFHWMDRSVVLEKLDRSLLSSGKVAIITRVRDEATPNDWWNRIWDFVRIWWGGYFPAGPSDKRRELPMDNEAVLRRSAFANITRSNIPYVISWTAEKLVQYMYSTSKACPGVLTQRRDEFDKQLRSLLHQLSPAGTFIERCHLDVLFAGREQKAEYIG</sequence>
<dbReference type="AlphaFoldDB" id="A0A6P1BIH9"/>
<accession>A0A6P1BIH9</accession>
<dbReference type="EMBL" id="VKHP01000083">
    <property type="protein sequence ID" value="NEU98208.1"/>
    <property type="molecule type" value="Genomic_DNA"/>
</dbReference>
<dbReference type="GO" id="GO:0008168">
    <property type="term" value="F:methyltransferase activity"/>
    <property type="evidence" value="ECO:0007669"/>
    <property type="project" value="UniProtKB-KW"/>
</dbReference>
<gene>
    <name evidence="4" type="ORF">FNJ47_20850</name>
</gene>
<keyword evidence="2 4" id="KW-0808">Transferase</keyword>
<evidence type="ECO:0000313" key="5">
    <source>
        <dbReference type="Proteomes" id="UP000468531"/>
    </source>
</evidence>
<keyword evidence="1 4" id="KW-0489">Methyltransferase</keyword>
<evidence type="ECO:0000313" key="4">
    <source>
        <dbReference type="EMBL" id="NEU98208.1"/>
    </source>
</evidence>
<reference evidence="4 5" key="1">
    <citation type="journal article" date="2020" name="Arch. Microbiol.">
        <title>Bradyrhizobium uaiense sp. nov., a new highly efficient cowpea symbiont.</title>
        <authorList>
            <person name="Cabral Michel D."/>
            <person name="Azarias Guimaraes A."/>
            <person name="Martins da Costa E."/>
            <person name="Soares de Carvalho T."/>
            <person name="Balsanelli E."/>
            <person name="Willems A."/>
            <person name="Maltempi de Souza E."/>
            <person name="de Souza Moreira F.M."/>
        </authorList>
    </citation>
    <scope>NUCLEOTIDE SEQUENCE [LARGE SCALE GENOMIC DNA]</scope>
    <source>
        <strain evidence="4 5">UFLA 03-164</strain>
    </source>
</reference>
<protein>
    <submittedName>
        <fullName evidence="4">Class I SAM-dependent methyltransferase</fullName>
    </submittedName>
</protein>
<dbReference type="PANTHER" id="PTHR44942:SF4">
    <property type="entry name" value="METHYLTRANSFERASE TYPE 11 DOMAIN-CONTAINING PROTEIN"/>
    <property type="match status" value="1"/>
</dbReference>
<evidence type="ECO:0000256" key="1">
    <source>
        <dbReference type="ARBA" id="ARBA00022603"/>
    </source>
</evidence>
<dbReference type="RefSeq" id="WP_163156299.1">
    <property type="nucleotide sequence ID" value="NZ_VKHP01000083.1"/>
</dbReference>
<feature type="domain" description="Methyltransferase" evidence="3">
    <location>
        <begin position="41"/>
        <end position="129"/>
    </location>
</feature>
<evidence type="ECO:0000256" key="2">
    <source>
        <dbReference type="ARBA" id="ARBA00022679"/>
    </source>
</evidence>
<dbReference type="Pfam" id="PF13649">
    <property type="entry name" value="Methyltransf_25"/>
    <property type="match status" value="1"/>
</dbReference>
<dbReference type="InterPro" id="IPR041698">
    <property type="entry name" value="Methyltransf_25"/>
</dbReference>
<dbReference type="CDD" id="cd02440">
    <property type="entry name" value="AdoMet_MTases"/>
    <property type="match status" value="1"/>
</dbReference>
<dbReference type="InterPro" id="IPR051052">
    <property type="entry name" value="Diverse_substrate_MTase"/>
</dbReference>
<organism evidence="4 5">
    <name type="scientific">Bradyrhizobium uaiense</name>
    <dbReference type="NCBI Taxonomy" id="2594946"/>
    <lineage>
        <taxon>Bacteria</taxon>
        <taxon>Pseudomonadati</taxon>
        <taxon>Pseudomonadota</taxon>
        <taxon>Alphaproteobacteria</taxon>
        <taxon>Hyphomicrobiales</taxon>
        <taxon>Nitrobacteraceae</taxon>
        <taxon>Bradyrhizobium</taxon>
    </lineage>
</organism>
<dbReference type="GO" id="GO:0032259">
    <property type="term" value="P:methylation"/>
    <property type="evidence" value="ECO:0007669"/>
    <property type="project" value="UniProtKB-KW"/>
</dbReference>
<dbReference type="SUPFAM" id="SSF53335">
    <property type="entry name" value="S-adenosyl-L-methionine-dependent methyltransferases"/>
    <property type="match status" value="1"/>
</dbReference>
<comment type="caution">
    <text evidence="4">The sequence shown here is derived from an EMBL/GenBank/DDBJ whole genome shotgun (WGS) entry which is preliminary data.</text>
</comment>
<dbReference type="Gene3D" id="3.40.50.150">
    <property type="entry name" value="Vaccinia Virus protein VP39"/>
    <property type="match status" value="1"/>
</dbReference>